<proteinExistence type="predicted"/>
<keyword evidence="3" id="KW-1185">Reference proteome</keyword>
<dbReference type="Proteomes" id="UP001596405">
    <property type="component" value="Unassembled WGS sequence"/>
</dbReference>
<protein>
    <submittedName>
        <fullName evidence="2">PorP/SprF family type IX secretion system membrane protein</fullName>
    </submittedName>
</protein>
<dbReference type="EMBL" id="JBHSYQ010000006">
    <property type="protein sequence ID" value="MFC6998484.1"/>
    <property type="molecule type" value="Genomic_DNA"/>
</dbReference>
<evidence type="ECO:0000256" key="1">
    <source>
        <dbReference type="SAM" id="SignalP"/>
    </source>
</evidence>
<accession>A0ABW2DQA8</accession>
<feature type="chain" id="PRO_5046360897" evidence="1">
    <location>
        <begin position="20"/>
        <end position="320"/>
    </location>
</feature>
<organism evidence="2 3">
    <name type="scientific">Rufibacter roseus</name>
    <dbReference type="NCBI Taxonomy" id="1567108"/>
    <lineage>
        <taxon>Bacteria</taxon>
        <taxon>Pseudomonadati</taxon>
        <taxon>Bacteroidota</taxon>
        <taxon>Cytophagia</taxon>
        <taxon>Cytophagales</taxon>
        <taxon>Hymenobacteraceae</taxon>
        <taxon>Rufibacter</taxon>
    </lineage>
</organism>
<dbReference type="InterPro" id="IPR019861">
    <property type="entry name" value="PorP/SprF_Bacteroidetes"/>
</dbReference>
<evidence type="ECO:0000313" key="2">
    <source>
        <dbReference type="EMBL" id="MFC6998484.1"/>
    </source>
</evidence>
<gene>
    <name evidence="2" type="ORF">ACFQHR_12675</name>
</gene>
<comment type="caution">
    <text evidence="2">The sequence shown here is derived from an EMBL/GenBank/DDBJ whole genome shotgun (WGS) entry which is preliminary data.</text>
</comment>
<reference evidence="3" key="1">
    <citation type="journal article" date="2019" name="Int. J. Syst. Evol. Microbiol.">
        <title>The Global Catalogue of Microorganisms (GCM) 10K type strain sequencing project: providing services to taxonomists for standard genome sequencing and annotation.</title>
        <authorList>
            <consortium name="The Broad Institute Genomics Platform"/>
            <consortium name="The Broad Institute Genome Sequencing Center for Infectious Disease"/>
            <person name="Wu L."/>
            <person name="Ma J."/>
        </authorList>
    </citation>
    <scope>NUCLEOTIDE SEQUENCE [LARGE SCALE GENOMIC DNA]</scope>
    <source>
        <strain evidence="3">CGMCC 4.7393</strain>
    </source>
</reference>
<feature type="signal peptide" evidence="1">
    <location>
        <begin position="1"/>
        <end position="19"/>
    </location>
</feature>
<dbReference type="RefSeq" id="WP_066617428.1">
    <property type="nucleotide sequence ID" value="NZ_JBHSYQ010000006.1"/>
</dbReference>
<keyword evidence="1" id="KW-0732">Signal</keyword>
<dbReference type="NCBIfam" id="TIGR03519">
    <property type="entry name" value="T9SS_PorP_fam"/>
    <property type="match status" value="1"/>
</dbReference>
<evidence type="ECO:0000313" key="3">
    <source>
        <dbReference type="Proteomes" id="UP001596405"/>
    </source>
</evidence>
<sequence>MKKLTLSICIFLSALGASAQGRKSFSDFTLLRQFYNPALTGYGGSSLKMLYRDQWTGFENAPRTLFASAEMGSKELSSWAKGEEVGVETTRNSWGLFAMHDEFGPFADSRVGINYGSRARLSEGITLRVGGAATYSLQRLRSQTLILDNPNDPEMTGYLGQDGRSSRFDLALGIALTGEDFYLGYGVRDATGGYEASGDGFLEDANVARHSVQAGVRRGFSESIGVVLNGVYHYDRNDKGLAEGQAKLVFRDMVWLGAGYRQSLAYSFTGGLQLSRFRVGYSYEKATEDAQYMSRPSNEFSLSYSLFNKSAESTRKLTVW</sequence>
<name>A0ABW2DQA8_9BACT</name>
<dbReference type="Pfam" id="PF11751">
    <property type="entry name" value="PorP_SprF"/>
    <property type="match status" value="1"/>
</dbReference>